<evidence type="ECO:0000259" key="3">
    <source>
        <dbReference type="Pfam" id="PF16391"/>
    </source>
</evidence>
<feature type="domain" description="DUF5000" evidence="3">
    <location>
        <begin position="258"/>
        <end position="408"/>
    </location>
</feature>
<dbReference type="Gene3D" id="2.60.120.260">
    <property type="entry name" value="Galactose-binding domain-like"/>
    <property type="match status" value="1"/>
</dbReference>
<sequence>MYRFKFKLLVCTLLFAGAIIGCKQKDLNVPIVTNTQAPGTVSNVKVQNLNGRAKLTYTLPSNTDLSYVKAVYEISPGVFNQVVASRYTNTMTVDGFGDTSSHKIKLYAVNSSNVSSAAVEVTVKPLTPGYILARNNLEIAATFGGFTIKTQNPTMDNLAIIPLVDTSGTGQWVQTVGMDNVYSNDSAISAVIRNQPSVAHNYAFTVRDRWMHYSDTLFLKITPWFEEMLDKTKWSTFALPHDATVLNNGGYTWPYYMWDGVLHPGWPHVYFTVESATVPQMVTIDLGAEHNFSRFQVNPYLEQGNVYYVRGNPKDFELWGSNNPDLSDPVDVNNTPGNSWTKIGTFHVIKPSGSPYMTESTSDQTAAYNGWQFDIPAGTQSYRYIRIRQLSNWQGSYFICISEFTLWGN</sequence>
<dbReference type="KEGG" id="ark:D6B99_08960"/>
<proteinExistence type="predicted"/>
<evidence type="ECO:0000259" key="4">
    <source>
        <dbReference type="Pfam" id="PF17166"/>
    </source>
</evidence>
<accession>A0A386HQ71</accession>
<dbReference type="InterPro" id="IPR008979">
    <property type="entry name" value="Galactose-bd-like_sf"/>
</dbReference>
<evidence type="ECO:0000313" key="6">
    <source>
        <dbReference type="Proteomes" id="UP000266118"/>
    </source>
</evidence>
<feature type="signal peptide" evidence="1">
    <location>
        <begin position="1"/>
        <end position="16"/>
    </location>
</feature>
<organism evidence="5 6">
    <name type="scientific">Arachidicoccus soli</name>
    <dbReference type="NCBI Taxonomy" id="2341117"/>
    <lineage>
        <taxon>Bacteria</taxon>
        <taxon>Pseudomonadati</taxon>
        <taxon>Bacteroidota</taxon>
        <taxon>Chitinophagia</taxon>
        <taxon>Chitinophagales</taxon>
        <taxon>Chitinophagaceae</taxon>
        <taxon>Arachidicoccus</taxon>
    </lineage>
</organism>
<keyword evidence="1" id="KW-0732">Signal</keyword>
<dbReference type="InterPro" id="IPR032527">
    <property type="entry name" value="DUF4959"/>
</dbReference>
<evidence type="ECO:0000313" key="5">
    <source>
        <dbReference type="EMBL" id="AYD47716.1"/>
    </source>
</evidence>
<dbReference type="RefSeq" id="WP_119987207.1">
    <property type="nucleotide sequence ID" value="NZ_CP032489.1"/>
</dbReference>
<evidence type="ECO:0000259" key="2">
    <source>
        <dbReference type="Pfam" id="PF16323"/>
    </source>
</evidence>
<dbReference type="PROSITE" id="PS51257">
    <property type="entry name" value="PROKAR_LIPOPROTEIN"/>
    <property type="match status" value="1"/>
</dbReference>
<feature type="domain" description="DUF5126" evidence="4">
    <location>
        <begin position="126"/>
        <end position="232"/>
    </location>
</feature>
<dbReference type="InterPro" id="IPR032164">
    <property type="entry name" value="DUF5000"/>
</dbReference>
<evidence type="ECO:0000256" key="1">
    <source>
        <dbReference type="SAM" id="SignalP"/>
    </source>
</evidence>
<dbReference type="AlphaFoldDB" id="A0A386HQ71"/>
<dbReference type="EMBL" id="CP032489">
    <property type="protein sequence ID" value="AYD47716.1"/>
    <property type="molecule type" value="Genomic_DNA"/>
</dbReference>
<protein>
    <submittedName>
        <fullName evidence="5">DUF4959 domain-containing protein</fullName>
    </submittedName>
</protein>
<dbReference type="Pfam" id="PF17166">
    <property type="entry name" value="DUF5126"/>
    <property type="match status" value="1"/>
</dbReference>
<keyword evidence="6" id="KW-1185">Reference proteome</keyword>
<name>A0A386HQ71_9BACT</name>
<feature type="chain" id="PRO_5017233235" evidence="1">
    <location>
        <begin position="17"/>
        <end position="409"/>
    </location>
</feature>
<dbReference type="OrthoDB" id="621114at2"/>
<dbReference type="SUPFAM" id="SSF49785">
    <property type="entry name" value="Galactose-binding domain-like"/>
    <property type="match status" value="1"/>
</dbReference>
<gene>
    <name evidence="5" type="ORF">D6B99_08960</name>
</gene>
<dbReference type="InterPro" id="IPR033431">
    <property type="entry name" value="DUF5126"/>
</dbReference>
<reference evidence="5 6" key="1">
    <citation type="submission" date="2018-09" db="EMBL/GenBank/DDBJ databases">
        <title>Arachidicoccus sp. nov., a bacterium isolated from soil.</title>
        <authorList>
            <person name="Weon H.-Y."/>
            <person name="Kwon S.-W."/>
            <person name="Lee S.A."/>
        </authorList>
    </citation>
    <scope>NUCLEOTIDE SEQUENCE [LARGE SCALE GENOMIC DNA]</scope>
    <source>
        <strain evidence="5 6">KIS59-12</strain>
    </source>
</reference>
<dbReference type="Pfam" id="PF16391">
    <property type="entry name" value="DUF5000"/>
    <property type="match status" value="1"/>
</dbReference>
<dbReference type="Proteomes" id="UP000266118">
    <property type="component" value="Chromosome"/>
</dbReference>
<dbReference type="Pfam" id="PF16323">
    <property type="entry name" value="DUF4959"/>
    <property type="match status" value="1"/>
</dbReference>
<feature type="domain" description="DUF4959" evidence="2">
    <location>
        <begin position="21"/>
        <end position="125"/>
    </location>
</feature>